<feature type="region of interest" description="Disordered" evidence="3">
    <location>
        <begin position="2377"/>
        <end position="2414"/>
    </location>
</feature>
<dbReference type="InterPro" id="IPR001849">
    <property type="entry name" value="PH_domain"/>
</dbReference>
<dbReference type="Pfam" id="PF06101">
    <property type="entry name" value="Vps62"/>
    <property type="match status" value="1"/>
</dbReference>
<feature type="region of interest" description="Disordered" evidence="3">
    <location>
        <begin position="4669"/>
        <end position="4700"/>
    </location>
</feature>
<feature type="compositionally biased region" description="Basic and acidic residues" evidence="3">
    <location>
        <begin position="1443"/>
        <end position="1452"/>
    </location>
</feature>
<dbReference type="PANTHER" id="PTHR16166:SF93">
    <property type="entry name" value="INTERMEMBRANE LIPID TRANSFER PROTEIN VPS13"/>
    <property type="match status" value="1"/>
</dbReference>
<proteinExistence type="inferred from homology"/>
<evidence type="ECO:0000313" key="5">
    <source>
        <dbReference type="EMBL" id="KAK9815131.1"/>
    </source>
</evidence>
<feature type="compositionally biased region" description="Polar residues" evidence="3">
    <location>
        <begin position="998"/>
        <end position="1025"/>
    </location>
</feature>
<feature type="compositionally biased region" description="Low complexity" evidence="3">
    <location>
        <begin position="2001"/>
        <end position="2016"/>
    </location>
</feature>
<dbReference type="GO" id="GO:0045053">
    <property type="term" value="P:protein retention in Golgi apparatus"/>
    <property type="evidence" value="ECO:0007669"/>
    <property type="project" value="TreeGrafter"/>
</dbReference>
<evidence type="ECO:0000256" key="2">
    <source>
        <dbReference type="ARBA" id="ARBA00022448"/>
    </source>
</evidence>
<feature type="region of interest" description="Disordered" evidence="3">
    <location>
        <begin position="3671"/>
        <end position="3704"/>
    </location>
</feature>
<dbReference type="SMART" id="SM00694">
    <property type="entry name" value="DysFC"/>
    <property type="match status" value="1"/>
</dbReference>
<dbReference type="InterPro" id="IPR006614">
    <property type="entry name" value="Peroxin/Ferlin"/>
</dbReference>
<dbReference type="EMBL" id="JALJOQ010000001">
    <property type="protein sequence ID" value="KAK9815131.1"/>
    <property type="molecule type" value="Genomic_DNA"/>
</dbReference>
<dbReference type="SMART" id="SM00693">
    <property type="entry name" value="DysFN"/>
    <property type="match status" value="1"/>
</dbReference>
<feature type="compositionally biased region" description="Low complexity" evidence="3">
    <location>
        <begin position="1952"/>
        <end position="1965"/>
    </location>
</feature>
<dbReference type="Pfam" id="PF12624">
    <property type="entry name" value="VPS13_N"/>
    <property type="match status" value="1"/>
</dbReference>
<feature type="domain" description="PH" evidence="4">
    <location>
        <begin position="881"/>
        <end position="984"/>
    </location>
</feature>
<evidence type="ECO:0000256" key="1">
    <source>
        <dbReference type="ARBA" id="ARBA00006545"/>
    </source>
</evidence>
<evidence type="ECO:0000259" key="4">
    <source>
        <dbReference type="PROSITE" id="PS50003"/>
    </source>
</evidence>
<comment type="caution">
    <text evidence="5">The sequence shown here is derived from an EMBL/GenBank/DDBJ whole genome shotgun (WGS) entry which is preliminary data.</text>
</comment>
<name>A0AAW1Q2Y0_9CHLO</name>
<feature type="region of interest" description="Disordered" evidence="3">
    <location>
        <begin position="1164"/>
        <end position="1186"/>
    </location>
</feature>
<evidence type="ECO:0000256" key="3">
    <source>
        <dbReference type="SAM" id="MobiDB-lite"/>
    </source>
</evidence>
<feature type="region of interest" description="Disordered" evidence="3">
    <location>
        <begin position="1436"/>
        <end position="1463"/>
    </location>
</feature>
<feature type="region of interest" description="Disordered" evidence="3">
    <location>
        <begin position="1620"/>
        <end position="1639"/>
    </location>
</feature>
<dbReference type="InterPro" id="IPR026854">
    <property type="entry name" value="VPS13_N"/>
</dbReference>
<feature type="compositionally biased region" description="Basic and acidic residues" evidence="3">
    <location>
        <begin position="4680"/>
        <end position="4692"/>
    </location>
</feature>
<evidence type="ECO:0000313" key="6">
    <source>
        <dbReference type="Proteomes" id="UP001465755"/>
    </source>
</evidence>
<dbReference type="SUPFAM" id="SSF50729">
    <property type="entry name" value="PH domain-like"/>
    <property type="match status" value="1"/>
</dbReference>
<feature type="compositionally biased region" description="Polar residues" evidence="3">
    <location>
        <begin position="1966"/>
        <end position="1979"/>
    </location>
</feature>
<dbReference type="Gene3D" id="2.30.29.30">
    <property type="entry name" value="Pleckstrin-homology domain (PH domain)/Phosphotyrosine-binding domain (PTB)"/>
    <property type="match status" value="1"/>
</dbReference>
<keyword evidence="2" id="KW-0813">Transport</keyword>
<keyword evidence="6" id="KW-1185">Reference proteome</keyword>
<accession>A0AAW1Q2Y0</accession>
<dbReference type="InterPro" id="IPR026847">
    <property type="entry name" value="VPS13"/>
</dbReference>
<gene>
    <name evidence="5" type="ORF">WJX73_008307</name>
</gene>
<feature type="compositionally biased region" description="Low complexity" evidence="3">
    <location>
        <begin position="3219"/>
        <end position="3230"/>
    </location>
</feature>
<feature type="region of interest" description="Disordered" evidence="3">
    <location>
        <begin position="3191"/>
        <end position="3245"/>
    </location>
</feature>
<dbReference type="PANTHER" id="PTHR16166">
    <property type="entry name" value="VACUOLAR PROTEIN SORTING-ASSOCIATED PROTEIN VPS13"/>
    <property type="match status" value="1"/>
</dbReference>
<organism evidence="5 6">
    <name type="scientific">Symbiochloris irregularis</name>
    <dbReference type="NCBI Taxonomy" id="706552"/>
    <lineage>
        <taxon>Eukaryota</taxon>
        <taxon>Viridiplantae</taxon>
        <taxon>Chlorophyta</taxon>
        <taxon>core chlorophytes</taxon>
        <taxon>Trebouxiophyceae</taxon>
        <taxon>Trebouxiales</taxon>
        <taxon>Trebouxiaceae</taxon>
        <taxon>Symbiochloris</taxon>
    </lineage>
</organism>
<dbReference type="GO" id="GO:0006623">
    <property type="term" value="P:protein targeting to vacuole"/>
    <property type="evidence" value="ECO:0007669"/>
    <property type="project" value="TreeGrafter"/>
</dbReference>
<dbReference type="GO" id="GO:0016020">
    <property type="term" value="C:membrane"/>
    <property type="evidence" value="ECO:0007669"/>
    <property type="project" value="InterPro"/>
</dbReference>
<sequence length="4854" mass="523128">MFEGQLAYYLNRYLGTYVNGLDPQSLKVSVFSGDVVLNNLQLKPTALAELNLPVSVKSGLLGRLTLKVPWRSLGRSPVIVEMDRLFILAGPKQEAAEDMDVDDEENDDIDQVVKRRRVESAEASWAASASKLDQDAEGAPRPGRFQAIIDTVLGNIQLVVSNIHVRYEDDTSNPDMPFAVGFTLERLSAHTVDEQGEKAFVTNNPMDFLRKASELRRLALYFDVGIDLWKTEQSWEDMQPQEWDELFLPSIAAPEEGSQQGLVPHTYVLKPIDGQTTYLRRSAKARSGDDEAVQQADVSLDAVSLHLSRPQYLSVHSLLDELSAFSARRANMHLRPASRPRAGASARRWWRYAIRSASKESRSTFLTWTQLHKVMQARKQYVPLYIDCLHNDQQGGDEQIAEMDKELPEVTILVFRRLAHARVEREKRAQAAKAAAEARARKQQSWLGWLTGAGAGSAEPADDDSDLRGDLNQEEYAKLQELVDERDAAIQAGAASPKSVQMEVRVRMSSSAIVLDGDSETGAAPILRAGTRGTTAVLRKYPKTTSVRVAVAGMGVSTPDGPIVHTGALLLPSSSILKDDGDEGWQAEGSHAKARNALEVELVQAPQDGSADTTINLALAPSFITYHASTVQRLQDMFHTEQVVDLSALGAQAIAQVERARRQAAAQLSAVMQNRPKLKLHAQLDGPKIAVPISASSTGEGQLALVVDTGSCVIESDTDALNKLPADEAALYECIKLRIRDVSAYAVDGHFSFSALAKAAGGKQDSEPAEEAAEEVTQEITEAIRQDDGVALGGQALFIPLLQRCGTEASIQALRFPDPSHVPLRASLSVSSLRFCFSPGRARRIMRILRAAIPGGKAGPDDPRKGQEPWRLQAEMHSQLRVLEWGVAHASASWVKRWVYLHRGWLYCLERRSSQQELSSHNIWLDRRAVRIPESVAGKPHVIGVLPESLEVAKAAENSDCLLLRCANEEEADKWLEHLMRSQQAMRLLAGPLGDSQILDQGSGDDNTSVAGSTEASQEASQTVGTGAAQPKISLSARLGEVALFVSGRAAPVWWPAEESLAETGERPIAAPSPSEGSGAADMVNVDGETSLIVIRASGGQATAEMADDHLTAGVVVGAFEIEDLLVGARCPTLSYLARSFETDEGGHGDQQFKDASDRLAHVSTDSTQLQDFEDADGPSELSQEPHRAWVMQFDTWKPSSPDYANVDSELHMQLTKLYFFCNRPTIGALMGLGTDLGDAFKDPDSAGTPDASQEQIDNAARMERTESMVSEVGYEADSSLARKGGDERTTFRLSLKVQQLQAALNYEAGDAPALALTSIDDMDLSLDIHPRSMGLSATLGNLRAQDGTLEEDHPYRNVCGVRQDASASLVKLRFDMFPPLEEDAAKQQGVPVGLPYSRLQAQMAQLEVVFLSRFVFELLRYINLLLRLRPAPLNGADADSSEAQRSKEHLGADQQSQGQGLQDRPPFVLLMDLHMDAPIITMPRQSDSSDNVKVDLGSIHLGNQVVWHTGESPTDPEAVLLEQDQIKLSDLRAEVSAEGHKGGNIIREYNDGMRLHLHRPLLDRAERLPAMSVAMDLPSIKASLSDKEYSLMVAIAGANLGEEQRVPSGAAWLEDTLAAEQEQEKQDAAQSEPQQSMAERAGTLAKTLYQVDAETAVPEGEPMEDEQLQQGISQSSAPDRIAVRVAINIGKTELELLRTSNEATGDLAPLGRFTLRNLWVVFTSTRTRKLALRLSMPWVEGEDTRPWVPKEHSLVISSADAAADGARTPASLLTLQYAAEADLARQKIEVRLQRPTVSAEMSFMLAVTSFFVPGFALGGITPSPFQSYDLLLTGDHKAEGDLWLCPEVRLLADSPSTPDNIVYDGCGHRMVLPPDVAPDDPVPLILVGPGRTLTLKNTRIVQASSLPACLQLGPGAQMLARPEDLVEMLQGADADLEAQHERSLYYSGSMSRSSFMGRSSMSFSKRNNSPLNKNSMSLAQKRGQGVTKSPASPARPQEQGSRGAARSPQASPAQPKAVESAIEMDIVAVGVGLRFLELDPSAQILWANVHGTGDKEPEDASGNSQALRMLAAYLDASAHVEMQGETRALKAQVQGLRVETRVDLGGIAGEAPQANRVQGTVLEPCCIGADIKMYPGGKGDCELTLSDLRLNVSADLIELAQNLERNVLGPLAFPSPDKPIAMCSRFARQWASYVESAGSEPMVNTHTLGSERGLTFWRPQPPVGYAMTGDCAVPGSAQPTFQVVAIAINSGFVTFPIAYTAVYSRRGLTVWRPTPPEGYCALGCLVTTSSDPANRPPEEPALADMVCIHEHIGVQACLGQCLDLDLAVEGGAGMGGSKEGNVSAWCIDNAAATFLVCSASEGTPSGPALDIRSPMGIAPLSLESGPSSTSSTSTSKAASATTRSGAGRASMSAQHSYRNFKAAREALMQKSGQHRQRTQAVDFRRVWWDRGIKAGTQAGLSIWRPVPPAGYVSLGDCLGSGYDPPRSVTVLLDTPAGPGMQLLKPADGFEMVWMDESVPPEKCLSLWKPRAPARYAAMGVIASIGTSPPDPHLTRCVREGEIEFHEARGLSPSAVLKENGRRLRLACWLADERLGTFSTTIGEPSGGGRGKGHEKERAPAMLRLHLLNREEEMTQHHPSAQGGGMNVVVRAGATSILVRDALRRPLAELELGALQCSICWLSSSLCQAYLGVAVGIWSFNAPVGAWEPMLEPWNLILNADINTSQQAANGVTPGAHLHLKSTSEMMRLTVAYAAVGNFLRALLEWRDLHAAGAGDAYRRQLAAADASSLHTLVDNALGVPAQLQLDFGDHIAMEELAAGKVTPMLQPLPKPPLRHTQRHALPAQALPPPLLLLDVVRMHCTGSIGGSSASVSGQRELLVTISLQSGELDTGAAPASTRAVTLKDGNVIEWKERLLLTLPTNSGADAAVKVNVEVIDVAGDAGKGCTVAQGTFEASPPDWPGLAPLIVKLQGANAQVAGRKAEVSKLEGGLARVQQWHMEAAGPSDSWLNKGSTAGQRAIRIGSEGPWLAVPSTALQPTSMSKHSPGQNVKASAVVPIRALALGGCALESSFQGGVKREQLRGLCQATGPVEEDLFENERFILLRGWSGSNLLPTERKRFSRAGSSFPEFPRVPLPDGWEWDGQWEVEKRGHVDNDGWAYFADFSTARYPPPQGAQKRSLVDFTRRRRIVRRRNPVPVPVPQQQAQQQQKRQRTAGSDGQRQVVGVVQPGESLPLPPGWRSSDKQLHLRPCKAGDESSATHEWSVMSGDGERQMTLHALDEAQSCLATCAPSAASRGQGSLMDADIGQGIGGAVAASQAVFSITVEGDLLADSASARASAEPLTDWRLVVAPALVVHNLLPVKGTFMVWQKPEGSNLKLCQSGQVGSGEKAHVYAASVQCPVSLQFYPEGYEWAEAEPLPLWYGTSSDQAGAYHDDELPDSFNVTPVSGGSRSPQLILLHREVDMDAWVLEANDDYRSPGLAVAAGLPLEVRLLVPLWVVNSTALPIGVGITDMAPQQPAKQTPEASAQQRSLLDATGIDMPVLDACLEASREGLREVRQVMANSVSMVGYRMPQLQALNTGQNNQQHGIRLKVGESGWTESIPLEKKADQLNTKAVLIRARIPSWGTKHEIVARLELVGGGFARTMALHLEQYIMISNYTGVPLQLKQYSDRQSEQPGRQAVALGLPRASPSAPRGQPGLKEAAYDPNVDHTQALELPAGACGVPLAWSLKTAQRSLSVRIKPGSLASSSAPAWSLPMAAEWPEGRLRFVTLPVVEEASSAGQDAGPSYVQRMRGLLSTEEPASDPAIRRVSRHIKHYSQAQGIQDRPAVILRFRVVMRSTGSKHIILESVSLRPPFLLENRSANATRYRQSGVEQLPWQLLPAFSAAPYAWQAELAKPSGSSGHKVDLQAADGSSPVTAYDLSPGSRSLAGQGAGAGAAQLAQVPGREHLPQLAIGPLRLKASVKQLEKEVMVGAAIRAVGGGAILGRAIPYRVLRLTPGAGTDFLEQRHIGTATVTEENPSTAFYLIVEVTALEVSLVDHSPEELLAASLFGLRLEYAAGIGPEKDFVSYRMSLDSAQLDDEQASTRFPVVFRPAPVPAEAGGLEVLPLVSLLAISQKAGPRGQAHYPVLSFRVTRPLLIAVAETMVWRTAGMIERLNFGALSAAADGQEVTSTDMPVQISLAACSDLTASVSFRGDQTARPRRVASQMGALSWALDLANFENVPVQLHGFEKEHLFMQWSMFLAEIFNIIKGQLVGVAISFLTNFGLLKGASGALGVLSAGVGALAGDAAAQRREARADRQIGGMGQGFLEGGSALGQGVWQGFSGLVSKPMQGAQSGGAMGFVRGLGQGIVGVAADPMSGMLDFMSSAFEGVDAWSAALIRSHRAADAQRARLPRAIGGDRRLLPFQRPDGSGGVSDKEARVEALGQALLRRCAEGSVSALGILHMRGRRARVSADAYEEHFILKGEVVVLLTNRRLLCLTAPGFAALHERVERSSVPVPMAEIPTAELRWAVEWQDLLSLEIKDRVAHKHPKDVLHAHPKDTRPPNRLVVHRKGISGEGDLAHELHCKSTHAQAQELKAVALRVRDKFAATPADSLEWAERYAETVQPCDRSLGQQQVPETMPSMDYQLLWKSVQDSDGNAVSVWRPIGPPGFRPVGDVAAIGGSKPVDPVQVLRDDSPRTDRRQPPDGSLAQPRTVHPAEYHLVWREPTPDGVTVWEPVAPQGYCPMGACVSSTAAAPALDAVVCVRADCAQRVGLYDSPMWALDPQALQVRRNTLLSLPAWAFCCLGPFMLLCLLPAEGGLALQQTPGYSPEAWKVSIWPIDSPSRTFVAVRSLQKPPSGSVFSVK</sequence>
<dbReference type="SMART" id="SM00233">
    <property type="entry name" value="PH"/>
    <property type="match status" value="1"/>
</dbReference>
<protein>
    <recommendedName>
        <fullName evidence="4">PH domain-containing protein</fullName>
    </recommendedName>
</protein>
<dbReference type="InterPro" id="IPR011993">
    <property type="entry name" value="PH-like_dom_sf"/>
</dbReference>
<reference evidence="5 6" key="1">
    <citation type="journal article" date="2024" name="Nat. Commun.">
        <title>Phylogenomics reveals the evolutionary origins of lichenization in chlorophyte algae.</title>
        <authorList>
            <person name="Puginier C."/>
            <person name="Libourel C."/>
            <person name="Otte J."/>
            <person name="Skaloud P."/>
            <person name="Haon M."/>
            <person name="Grisel S."/>
            <person name="Petersen M."/>
            <person name="Berrin J.G."/>
            <person name="Delaux P.M."/>
            <person name="Dal Grande F."/>
            <person name="Keller J."/>
        </authorList>
    </citation>
    <scope>NUCLEOTIDE SEQUENCE [LARGE SCALE GENOMIC DNA]</scope>
    <source>
        <strain evidence="5 6">SAG 2036</strain>
    </source>
</reference>
<feature type="region of interest" description="Disordered" evidence="3">
    <location>
        <begin position="996"/>
        <end position="1028"/>
    </location>
</feature>
<feature type="compositionally biased region" description="Low complexity" evidence="3">
    <location>
        <begin position="2388"/>
        <end position="2411"/>
    </location>
</feature>
<dbReference type="Proteomes" id="UP001465755">
    <property type="component" value="Unassembled WGS sequence"/>
</dbReference>
<comment type="similarity">
    <text evidence="1">Belongs to the VPS13 family.</text>
</comment>
<dbReference type="PROSITE" id="PS50003">
    <property type="entry name" value="PH_DOMAIN"/>
    <property type="match status" value="1"/>
</dbReference>
<dbReference type="InterPro" id="IPR009291">
    <property type="entry name" value="Vps62"/>
</dbReference>
<dbReference type="CDD" id="cd00821">
    <property type="entry name" value="PH"/>
    <property type="match status" value="1"/>
</dbReference>
<feature type="region of interest" description="Disordered" evidence="3">
    <location>
        <begin position="1952"/>
        <end position="2018"/>
    </location>
</feature>